<dbReference type="EMBL" id="OMOI01000001">
    <property type="protein sequence ID" value="SPF75670.1"/>
    <property type="molecule type" value="Genomic_DNA"/>
</dbReference>
<organism evidence="2 3">
    <name type="scientific">Aliiroseovarius pelagivivens</name>
    <dbReference type="NCBI Taxonomy" id="1639690"/>
    <lineage>
        <taxon>Bacteria</taxon>
        <taxon>Pseudomonadati</taxon>
        <taxon>Pseudomonadota</taxon>
        <taxon>Alphaproteobacteria</taxon>
        <taxon>Rhodobacterales</taxon>
        <taxon>Paracoccaceae</taxon>
        <taxon>Aliiroseovarius</taxon>
    </lineage>
</organism>
<keyword evidence="1" id="KW-0732">Signal</keyword>
<dbReference type="InterPro" id="IPR029058">
    <property type="entry name" value="AB_hydrolase_fold"/>
</dbReference>
<dbReference type="SUPFAM" id="SSF53474">
    <property type="entry name" value="alpha/beta-Hydrolases"/>
    <property type="match status" value="1"/>
</dbReference>
<sequence length="276" mass="30725">MNKFFLPVLLALTVLITSAPKPVHAESFATKHERRIFYQFNEKRRDPAKTDERLKEVIYEGLVLWVGKPRKGKPTVMYLPGSGGNLYTRGHKFRWFLNKGYGVVAMAYPGMAGSKGQPSRQKIQNLANQLYRDIPKLTGSKQIILMGESLGTGVAVAIAAGKPGRANPPSALILQAPYTSLVDLTASKNPALLPFVAGRTDLWPSKRAIQSVKVPTFIMHGQKDGTVPYRMGERLYQLSPAKNKVLATRKRAGHTSIWQKNVLSPLNEWLQAIHRK</sequence>
<evidence type="ECO:0000313" key="3">
    <source>
        <dbReference type="Proteomes" id="UP000244911"/>
    </source>
</evidence>
<dbReference type="GO" id="GO:0016787">
    <property type="term" value="F:hydrolase activity"/>
    <property type="evidence" value="ECO:0007669"/>
    <property type="project" value="UniProtKB-KW"/>
</dbReference>
<dbReference type="RefSeq" id="WP_108855745.1">
    <property type="nucleotide sequence ID" value="NZ_OMOI01000001.1"/>
</dbReference>
<keyword evidence="3" id="KW-1185">Reference proteome</keyword>
<protein>
    <submittedName>
        <fullName evidence="2">2-hydroxy-6-oxononadienedioate/2-hydroxy-6-oxononatrienedioate hydrolase</fullName>
        <ecNumber evidence="2">3.7.1.14</ecNumber>
    </submittedName>
</protein>
<reference evidence="2 3" key="1">
    <citation type="submission" date="2018-03" db="EMBL/GenBank/DDBJ databases">
        <authorList>
            <person name="Keele B.F."/>
        </authorList>
    </citation>
    <scope>NUCLEOTIDE SEQUENCE [LARGE SCALE GENOMIC DNA]</scope>
    <source>
        <strain evidence="2 3">CECT 8811</strain>
    </source>
</reference>
<dbReference type="PANTHER" id="PTHR12277">
    <property type="entry name" value="ALPHA/BETA HYDROLASE DOMAIN-CONTAINING PROTEIN"/>
    <property type="match status" value="1"/>
</dbReference>
<dbReference type="EC" id="3.7.1.14" evidence="2"/>
<dbReference type="Proteomes" id="UP000244911">
    <property type="component" value="Unassembled WGS sequence"/>
</dbReference>
<keyword evidence="2" id="KW-0378">Hydrolase</keyword>
<dbReference type="Gene3D" id="3.40.50.1820">
    <property type="entry name" value="alpha/beta hydrolase"/>
    <property type="match status" value="1"/>
</dbReference>
<dbReference type="PANTHER" id="PTHR12277:SF81">
    <property type="entry name" value="PROTEIN ABHD13"/>
    <property type="match status" value="1"/>
</dbReference>
<evidence type="ECO:0000256" key="1">
    <source>
        <dbReference type="SAM" id="SignalP"/>
    </source>
</evidence>
<accession>A0A2R8AI17</accession>
<proteinExistence type="predicted"/>
<evidence type="ECO:0000313" key="2">
    <source>
        <dbReference type="EMBL" id="SPF75670.1"/>
    </source>
</evidence>
<feature type="signal peptide" evidence="1">
    <location>
        <begin position="1"/>
        <end position="25"/>
    </location>
</feature>
<gene>
    <name evidence="2" type="primary">mhpC</name>
    <name evidence="2" type="ORF">ALP8811_00663</name>
</gene>
<feature type="chain" id="PRO_5015336393" evidence="1">
    <location>
        <begin position="26"/>
        <end position="276"/>
    </location>
</feature>
<name>A0A2R8AI17_9RHOB</name>
<dbReference type="OrthoDB" id="9798884at2"/>
<dbReference type="AlphaFoldDB" id="A0A2R8AI17"/>